<dbReference type="AlphaFoldDB" id="A0ABD0L2K3"/>
<evidence type="ECO:0000313" key="3">
    <source>
        <dbReference type="Proteomes" id="UP001519460"/>
    </source>
</evidence>
<evidence type="ECO:0000313" key="2">
    <source>
        <dbReference type="EMBL" id="KAK7493375.1"/>
    </source>
</evidence>
<dbReference type="Gene3D" id="3.30.70.1820">
    <property type="entry name" value="L1 transposable element, RRM domain"/>
    <property type="match status" value="1"/>
</dbReference>
<organism evidence="2 3">
    <name type="scientific">Batillaria attramentaria</name>
    <dbReference type="NCBI Taxonomy" id="370345"/>
    <lineage>
        <taxon>Eukaryota</taxon>
        <taxon>Metazoa</taxon>
        <taxon>Spiralia</taxon>
        <taxon>Lophotrochozoa</taxon>
        <taxon>Mollusca</taxon>
        <taxon>Gastropoda</taxon>
        <taxon>Caenogastropoda</taxon>
        <taxon>Sorbeoconcha</taxon>
        <taxon>Cerithioidea</taxon>
        <taxon>Batillariidae</taxon>
        <taxon>Batillaria</taxon>
    </lineage>
</organism>
<comment type="caution">
    <text evidence="2">The sequence shown here is derived from an EMBL/GenBank/DDBJ whole genome shotgun (WGS) entry which is preliminary data.</text>
</comment>
<accession>A0ABD0L2K3</accession>
<dbReference type="Proteomes" id="UP001519460">
    <property type="component" value="Unassembled WGS sequence"/>
</dbReference>
<reference evidence="2 3" key="1">
    <citation type="journal article" date="2023" name="Sci. Data">
        <title>Genome assembly of the Korean intertidal mud-creeper Batillaria attramentaria.</title>
        <authorList>
            <person name="Patra A.K."/>
            <person name="Ho P.T."/>
            <person name="Jun S."/>
            <person name="Lee S.J."/>
            <person name="Kim Y."/>
            <person name="Won Y.J."/>
        </authorList>
    </citation>
    <scope>NUCLEOTIDE SEQUENCE [LARGE SCALE GENOMIC DNA]</scope>
    <source>
        <strain evidence="2">Wonlab-2016</strain>
    </source>
</reference>
<gene>
    <name evidence="2" type="ORF">BaRGS_00015501</name>
</gene>
<feature type="region of interest" description="Disordered" evidence="1">
    <location>
        <begin position="1"/>
        <end position="22"/>
    </location>
</feature>
<proteinExistence type="predicted"/>
<evidence type="ECO:0000256" key="1">
    <source>
        <dbReference type="SAM" id="MobiDB-lite"/>
    </source>
</evidence>
<dbReference type="EMBL" id="JACVVK020000094">
    <property type="protein sequence ID" value="KAK7493375.1"/>
    <property type="molecule type" value="Genomic_DNA"/>
</dbReference>
<feature type="non-terminal residue" evidence="2">
    <location>
        <position position="1"/>
    </location>
</feature>
<name>A0ABD0L2K3_9CAEN</name>
<sequence length="316" mass="34732">SAAKEQKRVRTAHEGAESREMDLENEPGIDIVSEKVMSGINSGGIHETVMHRVNEALAAFSGNEGTGTDITQRLIPVITTAVTVAVTEAMKEAVRVMVTEVTKSAVASVTNQFAALCATKGPSANEKHLMSVVTRLTYDNDRLQQYSRRESLRIHGLKTEDEETAEAVEKKALKVFADAGVNIAPEDIAAVHRAGKETKGTKPILVKFVSRKKRREVMMNKKTVKGNEHYKHVFINDDLTPLRARLLGYVKRLDCVDRAWTVDGKIHCIKKHPVGLNPPPRPIVIETPDDLLERLGITSVDFGSLGLAHLDCVGEE</sequence>
<protein>
    <submittedName>
        <fullName evidence="2">Uncharacterized protein</fullName>
    </submittedName>
</protein>
<keyword evidence="3" id="KW-1185">Reference proteome</keyword>